<dbReference type="GO" id="GO:0016020">
    <property type="term" value="C:membrane"/>
    <property type="evidence" value="ECO:0007669"/>
    <property type="project" value="UniProtKB-SubCell"/>
</dbReference>
<dbReference type="FunFam" id="3.40.50.2000:FF:000050">
    <property type="entry name" value="UDP-glucuronosyltransferase"/>
    <property type="match status" value="1"/>
</dbReference>
<organism evidence="6 7">
    <name type="scientific">Folsomia candida</name>
    <name type="common">Springtail</name>
    <dbReference type="NCBI Taxonomy" id="158441"/>
    <lineage>
        <taxon>Eukaryota</taxon>
        <taxon>Metazoa</taxon>
        <taxon>Ecdysozoa</taxon>
        <taxon>Arthropoda</taxon>
        <taxon>Hexapoda</taxon>
        <taxon>Collembola</taxon>
        <taxon>Entomobryomorpha</taxon>
        <taxon>Isotomoidea</taxon>
        <taxon>Isotomidae</taxon>
        <taxon>Proisotominae</taxon>
        <taxon>Folsomia</taxon>
    </lineage>
</organism>
<accession>A0A226DN23</accession>
<dbReference type="Gene3D" id="3.40.50.2000">
    <property type="entry name" value="Glycogen Phosphorylase B"/>
    <property type="match status" value="1"/>
</dbReference>
<dbReference type="PROSITE" id="PS00375">
    <property type="entry name" value="UDPGT"/>
    <property type="match status" value="1"/>
</dbReference>
<comment type="similarity">
    <text evidence="1 4">Belongs to the UDP-glycosyltransferase family.</text>
</comment>
<evidence type="ECO:0000256" key="1">
    <source>
        <dbReference type="ARBA" id="ARBA00009995"/>
    </source>
</evidence>
<dbReference type="PANTHER" id="PTHR48043:SF159">
    <property type="entry name" value="EG:EG0003.4 PROTEIN-RELATED"/>
    <property type="match status" value="1"/>
</dbReference>
<dbReference type="InterPro" id="IPR035595">
    <property type="entry name" value="UDP_glycos_trans_CS"/>
</dbReference>
<reference evidence="6 7" key="1">
    <citation type="submission" date="2015-12" db="EMBL/GenBank/DDBJ databases">
        <title>The genome of Folsomia candida.</title>
        <authorList>
            <person name="Faddeeva A."/>
            <person name="Derks M.F."/>
            <person name="Anvar Y."/>
            <person name="Smit S."/>
            <person name="Van Straalen N."/>
            <person name="Roelofs D."/>
        </authorList>
    </citation>
    <scope>NUCLEOTIDE SEQUENCE [LARGE SCALE GENOMIC DNA]</scope>
    <source>
        <strain evidence="6 7">VU population</strain>
        <tissue evidence="6">Whole body</tissue>
    </source>
</reference>
<keyword evidence="7" id="KW-1185">Reference proteome</keyword>
<dbReference type="OrthoDB" id="5835829at2759"/>
<feature type="signal peptide" evidence="5">
    <location>
        <begin position="1"/>
        <end position="32"/>
    </location>
</feature>
<dbReference type="PANTHER" id="PTHR48043">
    <property type="entry name" value="EG:EG0003.4 PROTEIN-RELATED"/>
    <property type="match status" value="1"/>
</dbReference>
<feature type="chain" id="PRO_5011813590" description="UDP-glucuronosyltransferase" evidence="5">
    <location>
        <begin position="33"/>
        <end position="477"/>
    </location>
</feature>
<evidence type="ECO:0000256" key="4">
    <source>
        <dbReference type="RuleBase" id="RU003718"/>
    </source>
</evidence>
<evidence type="ECO:0000313" key="7">
    <source>
        <dbReference type="Proteomes" id="UP000198287"/>
    </source>
</evidence>
<dbReference type="SUPFAM" id="SSF53756">
    <property type="entry name" value="UDP-Glycosyltransferase/glycogen phosphorylase"/>
    <property type="match status" value="1"/>
</dbReference>
<sequence length="477" mass="53560">MGKIANESTSKTGVVLILLILGLGFEIESVEGRNILAVEFFGSKSHVITYLPLLEELARKGDKVTLLSPTKGLSKHPNITEIFTFGSDEIWSDNNIDLFAMRERNEEINPWTMLTQVVPKYCREVYDRADVKALYATDFDLILIQPLFNDCALGLVHKIMSKNGKSKTPLVLFSPTSAPNFLVEKLGGNHPSSFVSNTFINLGDDMTFSERFLNFGMNVLFDGLYSFYYLPVMEELYREKVGSDAPGAGEILGRASMILSNGHFSVSRPKPNLPDVVDVGGIHSRKAKPLPKDLEDFISSGNSDAGFILFSLGTYLRSDLMSPEKRAIFLNVFSRLKQKVIWKYETDDIPNLPKNVLLSKWLPQQDLLGHGKIRLFMTHCGGGGTEEAIFHGVPLLGMPFFGDQPLNAQAAEKHGYLVRLDWNDLTEESLTNAINEAINNPKYRENVQRLSTVFRDQIDNPLDRGVFWLEYVMRHKG</sequence>
<dbReference type="CDD" id="cd03784">
    <property type="entry name" value="GT1_Gtf-like"/>
    <property type="match status" value="1"/>
</dbReference>
<dbReference type="AlphaFoldDB" id="A0A226DN23"/>
<evidence type="ECO:0000256" key="2">
    <source>
        <dbReference type="ARBA" id="ARBA00022676"/>
    </source>
</evidence>
<keyword evidence="5" id="KW-0732">Signal</keyword>
<evidence type="ECO:0000256" key="5">
    <source>
        <dbReference type="RuleBase" id="RU362059"/>
    </source>
</evidence>
<keyword evidence="3 4" id="KW-0808">Transferase</keyword>
<gene>
    <name evidence="6" type="ORF">Fcan01_18879</name>
</gene>
<dbReference type="GO" id="GO:0015020">
    <property type="term" value="F:glucuronosyltransferase activity"/>
    <property type="evidence" value="ECO:0007669"/>
    <property type="project" value="UniProtKB-EC"/>
</dbReference>
<dbReference type="EC" id="2.4.1.17" evidence="5"/>
<dbReference type="EMBL" id="LNIX01000015">
    <property type="protein sequence ID" value="OXA46500.1"/>
    <property type="molecule type" value="Genomic_DNA"/>
</dbReference>
<proteinExistence type="inferred from homology"/>
<comment type="caution">
    <text evidence="6">The sequence shown here is derived from an EMBL/GenBank/DDBJ whole genome shotgun (WGS) entry which is preliminary data.</text>
</comment>
<dbReference type="OMA" id="FAMRERN"/>
<protein>
    <recommendedName>
        <fullName evidence="5">UDP-glucuronosyltransferase</fullName>
        <ecNumber evidence="5">2.4.1.17</ecNumber>
    </recommendedName>
</protein>
<keyword evidence="2 4" id="KW-0328">Glycosyltransferase</keyword>
<dbReference type="InterPro" id="IPR002213">
    <property type="entry name" value="UDP_glucos_trans"/>
</dbReference>
<evidence type="ECO:0000313" key="6">
    <source>
        <dbReference type="EMBL" id="OXA46500.1"/>
    </source>
</evidence>
<dbReference type="InterPro" id="IPR050271">
    <property type="entry name" value="UDP-glycosyltransferase"/>
</dbReference>
<evidence type="ECO:0000256" key="3">
    <source>
        <dbReference type="ARBA" id="ARBA00022679"/>
    </source>
</evidence>
<comment type="catalytic activity">
    <reaction evidence="5">
        <text>glucuronate acceptor + UDP-alpha-D-glucuronate = acceptor beta-D-glucuronoside + UDP + H(+)</text>
        <dbReference type="Rhea" id="RHEA:21032"/>
        <dbReference type="ChEBI" id="CHEBI:15378"/>
        <dbReference type="ChEBI" id="CHEBI:58052"/>
        <dbReference type="ChEBI" id="CHEBI:58223"/>
        <dbReference type="ChEBI" id="CHEBI:132367"/>
        <dbReference type="ChEBI" id="CHEBI:132368"/>
        <dbReference type="EC" id="2.4.1.17"/>
    </reaction>
</comment>
<dbReference type="Pfam" id="PF00201">
    <property type="entry name" value="UDPGT"/>
    <property type="match status" value="1"/>
</dbReference>
<name>A0A226DN23_FOLCA</name>
<comment type="subcellular location">
    <subcellularLocation>
        <location evidence="5">Membrane</location>
        <topology evidence="5">Single-pass membrane protein</topology>
    </subcellularLocation>
</comment>
<dbReference type="Proteomes" id="UP000198287">
    <property type="component" value="Unassembled WGS sequence"/>
</dbReference>